<dbReference type="Pfam" id="PF00482">
    <property type="entry name" value="T2SSF"/>
    <property type="match status" value="1"/>
</dbReference>
<evidence type="ECO:0000256" key="5">
    <source>
        <dbReference type="ARBA" id="ARBA00023136"/>
    </source>
</evidence>
<dbReference type="InterPro" id="IPR018076">
    <property type="entry name" value="T2SS_GspF_dom"/>
</dbReference>
<keyword evidence="2" id="KW-1003">Cell membrane</keyword>
<evidence type="ECO:0000256" key="2">
    <source>
        <dbReference type="ARBA" id="ARBA00022475"/>
    </source>
</evidence>
<dbReference type="Proteomes" id="UP000621266">
    <property type="component" value="Unassembled WGS sequence"/>
</dbReference>
<comment type="subcellular location">
    <subcellularLocation>
        <location evidence="1">Cell membrane</location>
        <topology evidence="1">Multi-pass membrane protein</topology>
    </subcellularLocation>
</comment>
<reference evidence="9 10" key="1">
    <citation type="submission" date="2019-10" db="EMBL/GenBank/DDBJ databases">
        <title>Streptomyces tenebrisbrunneis sp.nov., an endogenous actinomycete isolated from of Lycium ruthenicum.</title>
        <authorList>
            <person name="Ma L."/>
        </authorList>
    </citation>
    <scope>NUCLEOTIDE SEQUENCE [LARGE SCALE GENOMIC DNA]</scope>
    <source>
        <strain evidence="9 10">TRM 66187</strain>
    </source>
</reference>
<evidence type="ECO:0000256" key="1">
    <source>
        <dbReference type="ARBA" id="ARBA00004651"/>
    </source>
</evidence>
<evidence type="ECO:0000256" key="7">
    <source>
        <dbReference type="SAM" id="Phobius"/>
    </source>
</evidence>
<keyword evidence="3 7" id="KW-0812">Transmembrane</keyword>
<feature type="domain" description="Type II secretion system protein GspF" evidence="8">
    <location>
        <begin position="102"/>
        <end position="221"/>
    </location>
</feature>
<sequence length="339" mass="34161">MRRRRARLLFAGSGPPSGAGDSADPFTARAAALHARWRGRAGGRIGREWLCLPAGAVIARLGESPLPLVAALLMVPFGRRFLRRREAGRARERRAAEVVEWCAAVAGGLRAGRQPLEALLAAPAAPGPRDAAIAAAARYGGDVPGALRQAAQEPGAEGLAGVAACWQAAAGTGAGLAAGLERVAGALRAERDQREDLRAQLAGTRTSALLLAALPGFGLLMGAALGAEPLRVLLHTPAGLGCLAVGGLLECAGLAWTARIVRAARSADGVPKPAARSSPVPARGLLPLGGTDATGRQPGSGHAVRAGTTGPGGAAAPRPDDRSAAWKHGGAAAVIRSRA</sequence>
<dbReference type="PANTHER" id="PTHR35007">
    <property type="entry name" value="INTEGRAL MEMBRANE PROTEIN-RELATED"/>
    <property type="match status" value="1"/>
</dbReference>
<dbReference type="EMBL" id="WHPN01000308">
    <property type="protein sequence ID" value="KAF4407606.1"/>
    <property type="molecule type" value="Genomic_DNA"/>
</dbReference>
<proteinExistence type="predicted"/>
<evidence type="ECO:0000256" key="3">
    <source>
        <dbReference type="ARBA" id="ARBA00022692"/>
    </source>
</evidence>
<keyword evidence="10" id="KW-1185">Reference proteome</keyword>
<evidence type="ECO:0000256" key="6">
    <source>
        <dbReference type="SAM" id="MobiDB-lite"/>
    </source>
</evidence>
<feature type="transmembrane region" description="Helical" evidence="7">
    <location>
        <begin position="233"/>
        <end position="256"/>
    </location>
</feature>
<keyword evidence="5 7" id="KW-0472">Membrane</keyword>
<keyword evidence="4 7" id="KW-1133">Transmembrane helix</keyword>
<protein>
    <recommendedName>
        <fullName evidence="8">Type II secretion system protein GspF domain-containing protein</fullName>
    </recommendedName>
</protein>
<dbReference type="PANTHER" id="PTHR35007:SF4">
    <property type="entry name" value="CONSERVED TRANSMEMBRANE PROTEIN-RELATED"/>
    <property type="match status" value="1"/>
</dbReference>
<name>A0ABQ7FF19_9ACTN</name>
<organism evidence="9 10">
    <name type="scientific">Streptomyces lycii</name>
    <dbReference type="NCBI Taxonomy" id="2654337"/>
    <lineage>
        <taxon>Bacteria</taxon>
        <taxon>Bacillati</taxon>
        <taxon>Actinomycetota</taxon>
        <taxon>Actinomycetes</taxon>
        <taxon>Kitasatosporales</taxon>
        <taxon>Streptomycetaceae</taxon>
        <taxon>Streptomyces</taxon>
    </lineage>
</organism>
<accession>A0ABQ7FF19</accession>
<feature type="transmembrane region" description="Helical" evidence="7">
    <location>
        <begin position="208"/>
        <end position="227"/>
    </location>
</feature>
<evidence type="ECO:0000313" key="10">
    <source>
        <dbReference type="Proteomes" id="UP000621266"/>
    </source>
</evidence>
<feature type="region of interest" description="Disordered" evidence="6">
    <location>
        <begin position="267"/>
        <end position="331"/>
    </location>
</feature>
<evidence type="ECO:0000259" key="8">
    <source>
        <dbReference type="Pfam" id="PF00482"/>
    </source>
</evidence>
<comment type="caution">
    <text evidence="9">The sequence shown here is derived from an EMBL/GenBank/DDBJ whole genome shotgun (WGS) entry which is preliminary data.</text>
</comment>
<gene>
    <name evidence="9" type="ORF">GCU69_18880</name>
</gene>
<evidence type="ECO:0000313" key="9">
    <source>
        <dbReference type="EMBL" id="KAF4407606.1"/>
    </source>
</evidence>
<evidence type="ECO:0000256" key="4">
    <source>
        <dbReference type="ARBA" id="ARBA00022989"/>
    </source>
</evidence>